<dbReference type="RefSeq" id="WP_136943160.1">
    <property type="nucleotide sequence ID" value="NZ_SWKR01000002.1"/>
</dbReference>
<dbReference type="GO" id="GO:0005509">
    <property type="term" value="F:calcium ion binding"/>
    <property type="evidence" value="ECO:0007669"/>
    <property type="project" value="InterPro"/>
</dbReference>
<organism evidence="12 13">
    <name type="scientific">Sphingomonas baiyangensis</name>
    <dbReference type="NCBI Taxonomy" id="2572576"/>
    <lineage>
        <taxon>Bacteria</taxon>
        <taxon>Pseudomonadati</taxon>
        <taxon>Pseudomonadota</taxon>
        <taxon>Alphaproteobacteria</taxon>
        <taxon>Sphingomonadales</taxon>
        <taxon>Sphingomonadaceae</taxon>
        <taxon>Sphingomonas</taxon>
    </lineage>
</organism>
<comment type="subcellular location">
    <subcellularLocation>
        <location evidence="1">Membrane</location>
    </subcellularLocation>
    <subcellularLocation>
        <location evidence="2">Secreted</location>
    </subcellularLocation>
</comment>
<dbReference type="SUPFAM" id="SSF51120">
    <property type="entry name" value="beta-Roll"/>
    <property type="match status" value="4"/>
</dbReference>
<feature type="region of interest" description="Disordered" evidence="10">
    <location>
        <begin position="890"/>
        <end position="920"/>
    </location>
</feature>
<dbReference type="Gene3D" id="2.60.40.2030">
    <property type="match status" value="1"/>
</dbReference>
<dbReference type="EMBL" id="SWKR01000002">
    <property type="protein sequence ID" value="TKD51213.1"/>
    <property type="molecule type" value="Genomic_DNA"/>
</dbReference>
<keyword evidence="13" id="KW-1185">Reference proteome</keyword>
<dbReference type="GO" id="GO:0007154">
    <property type="term" value="P:cell communication"/>
    <property type="evidence" value="ECO:0007669"/>
    <property type="project" value="InterPro"/>
</dbReference>
<evidence type="ECO:0000256" key="7">
    <source>
        <dbReference type="ARBA" id="ARBA00022837"/>
    </source>
</evidence>
<dbReference type="InterPro" id="IPR001343">
    <property type="entry name" value="Hemolysn_Ca-bd"/>
</dbReference>
<gene>
    <name evidence="12" type="ORF">FBR43_10940</name>
</gene>
<dbReference type="Pfam" id="PF00353">
    <property type="entry name" value="HemolysinCabind"/>
    <property type="match status" value="7"/>
</dbReference>
<protein>
    <recommendedName>
        <fullName evidence="11">Calx-beta domain-containing protein</fullName>
    </recommendedName>
</protein>
<dbReference type="Gene3D" id="2.150.10.10">
    <property type="entry name" value="Serralysin-like metalloprotease, C-terminal"/>
    <property type="match status" value="4"/>
</dbReference>
<dbReference type="PANTHER" id="PTHR38340:SF1">
    <property type="entry name" value="S-LAYER PROTEIN"/>
    <property type="match status" value="1"/>
</dbReference>
<dbReference type="InterPro" id="IPR050557">
    <property type="entry name" value="RTX_toxin/Mannuronan_C5-epim"/>
</dbReference>
<evidence type="ECO:0000256" key="8">
    <source>
        <dbReference type="ARBA" id="ARBA00023026"/>
    </source>
</evidence>
<comment type="caution">
    <text evidence="12">The sequence shown here is derived from an EMBL/GenBank/DDBJ whole genome shotgun (WGS) entry which is preliminary data.</text>
</comment>
<evidence type="ECO:0000256" key="3">
    <source>
        <dbReference type="ARBA" id="ARBA00022525"/>
    </source>
</evidence>
<dbReference type="GO" id="GO:0005576">
    <property type="term" value="C:extracellular region"/>
    <property type="evidence" value="ECO:0007669"/>
    <property type="project" value="UniProtKB-SubCell"/>
</dbReference>
<dbReference type="GO" id="GO:0090729">
    <property type="term" value="F:toxin activity"/>
    <property type="evidence" value="ECO:0007669"/>
    <property type="project" value="UniProtKB-KW"/>
</dbReference>
<evidence type="ECO:0000313" key="13">
    <source>
        <dbReference type="Proteomes" id="UP000309138"/>
    </source>
</evidence>
<dbReference type="Pfam" id="PF03160">
    <property type="entry name" value="Calx-beta"/>
    <property type="match status" value="1"/>
</dbReference>
<keyword evidence="3" id="KW-0964">Secreted</keyword>
<evidence type="ECO:0000256" key="10">
    <source>
        <dbReference type="SAM" id="MobiDB-lite"/>
    </source>
</evidence>
<dbReference type="InterPro" id="IPR003995">
    <property type="entry name" value="RTX_toxin_determinant-A"/>
</dbReference>
<feature type="domain" description="Calx-beta" evidence="11">
    <location>
        <begin position="133"/>
        <end position="234"/>
    </location>
</feature>
<keyword evidence="9" id="KW-0472">Membrane</keyword>
<evidence type="ECO:0000256" key="4">
    <source>
        <dbReference type="ARBA" id="ARBA00022656"/>
    </source>
</evidence>
<dbReference type="InterPro" id="IPR018511">
    <property type="entry name" value="Hemolysin-typ_Ca-bd_CS"/>
</dbReference>
<evidence type="ECO:0000259" key="11">
    <source>
        <dbReference type="SMART" id="SM00237"/>
    </source>
</evidence>
<dbReference type="OrthoDB" id="7572603at2"/>
<proteinExistence type="predicted"/>
<evidence type="ECO:0000256" key="2">
    <source>
        <dbReference type="ARBA" id="ARBA00004613"/>
    </source>
</evidence>
<reference evidence="12 13" key="1">
    <citation type="submission" date="2019-04" db="EMBL/GenBank/DDBJ databases">
        <authorList>
            <person name="Yang Y."/>
            <person name="Wei D."/>
        </authorList>
    </citation>
    <scope>NUCLEOTIDE SEQUENCE [LARGE SCALE GENOMIC DNA]</scope>
    <source>
        <strain evidence="12 13">L-1-4w-11</strain>
    </source>
</reference>
<dbReference type="InterPro" id="IPR003644">
    <property type="entry name" value="Calx_beta"/>
</dbReference>
<name>A0A4U1L4P7_9SPHN</name>
<sequence>MAIITLNEGETLGFTLAGDNQVFGTVDGGETITIGGGSQELDGSFNAGGDTIVFTGAAAEYEISRSGSSLVITGPNGTVVTMPAPQSALTGDDNPVLRFSDVELVLDTVVNNGVATVTIGDQEVTADPQPIGDGGDPVPTTPTVTVTVAEGNVNEGDAIVYEFTLSEPSDTPVTINVSTVNSGANAGTATAGSDYTAVSTTITFAPGQTTQILSVSTINDTVTEPTESVVIRTTSATAGVVINGEFVAANIVDNDAVAPPPPPVPQSFELTTGADTFLGGAANDRISGVQNQLLAGKLLSQADNIGGGDGTDTLVLLNSGAVAPNVLDDVDFTNVTSVEVLQTNYTQVVLGAQAAEAGIVQVDTTASDTQNVGGGTLLDISDAAFTNELDVTMSNTNADLVITDLAVGADRINTGTSVSTPTSFANPIDAVQLVNQTNDVRITFTSTAVGDGNAFDGNGDLALTAQSEDGSDGLTGPVSSFDDEGIRFTGGRFDVRDVSGTQRGTFGEVVLGTMFGEAIFASGAGSYINAGMGDDFVVGTASADFLVGGGGDDQLQGGAGNDNILGGAGDDIITGGAGIDVMDGGEGSDAYVFNNGEFVAAEAVVDTGTGADDVDTLVVNSSVVITDAQFAGKEGFEALETNLTGTQTVTLEGNAEDAGITRIYSSNDDLDAGSFTADLTVLGFGDIETGSGNDEVTIQVLGSVTGGFLTADNFGGSGIQGYTGDVDLGDGDDLLNANYAIVAGVAGLLDGGDGEDTLQLGGLVGAELSDLLFLGVNSLLYSNPFNDNLVNFENVVIATAEDAVAADPFAGTDAVAGNAVSYDITVVDDNVEEGGSLFIDGSALRGEVVVDLGADGDLGTADDIVDSEFLFVDGTGLTGDRSLLAAGGGGNDQLLGGEGDDTLNGGDGTDRLEGNDGDDQLLGGAGDDILVGGLGDDLMDGGDGSDLYGYNSVAELVAGDVIVDGGSEADNDILGILADDSIEDAGFANKTGLEELRVFDVTAGTETVTLAGNFADTGIGTIRVLSNGNDDVDASGVGDVDLTVFTGSGGVITSDGDDEVLIARGEVDADGNPIGGFLYTVDNNSDIDLGAGDDILRTYFNTDYSAVISGGAGFDEIVAGSGYSIHTSGSATGNRGNENVVETVTLGADVTGFEQLTLLGGDAANEDANLEGNTIDFFVTLQNANVAGPERFIVDASGLTADVVTDAGTDGIVGTDDDGTTDNTLALDASTLSAGRALDVRGGAGDDEVISGAGADLIDGGAGDDVLDGGAGDDVIEGGEGDDVLIGGAGSDRLLGGAGDDTIVLNVTQFNAENDFVDGGEGTNTLLIEGTAAAQELADVGFNNRFFNIQELTLEGGPGAGNTAFTFNMGFFSQEAGLDVVNLGEDVDGTTINATNRSERGVTINDDEFDNDVTLIGSRFADTFNIQGGGDDVVRAGAGDDIVNGGAAIDGDDFLDGGEGNDTLNIGTATYGGQGLVLGTTTVGGVTTGITAFEVVNLAAGRAERNNTAPTADVAGTTNSYSLAIDNTAFASATGTITINAQGLRGEVVTDVGLDGQIGGGDDVVNTEELVVDGSSLTGARALVVNAGGGDDTLLGGAAADTFNAGAGDDTVLGGGGRDTINGGAGDDILLGEAGNDIINAGEGSDVVVGGAGSDTVTLTETVAARDTVLINVGDASRAAAATEAYIGFDVDTDTTAGLAATADVIDFGEDIIADVTASGIVDGVVQQDSVLGEAVEAQTTFLAALQLIEQELNGVAGANEGVIAFEWNGDTYIGTIANVSLNDAFQDVVKLTGVTGLTELVDVDGAGGLTEIGLIGTV</sequence>
<dbReference type="PRINTS" id="PR01488">
    <property type="entry name" value="RTXTOXINA"/>
</dbReference>
<evidence type="ECO:0000256" key="6">
    <source>
        <dbReference type="ARBA" id="ARBA00022737"/>
    </source>
</evidence>
<dbReference type="PANTHER" id="PTHR38340">
    <property type="entry name" value="S-LAYER PROTEIN"/>
    <property type="match status" value="1"/>
</dbReference>
<evidence type="ECO:0000313" key="12">
    <source>
        <dbReference type="EMBL" id="TKD51213.1"/>
    </source>
</evidence>
<accession>A0A4U1L4P7</accession>
<dbReference type="InterPro" id="IPR011049">
    <property type="entry name" value="Serralysin-like_metalloprot_C"/>
</dbReference>
<keyword evidence="5" id="KW-0732">Signal</keyword>
<dbReference type="GO" id="GO:0016020">
    <property type="term" value="C:membrane"/>
    <property type="evidence" value="ECO:0007669"/>
    <property type="project" value="UniProtKB-SubCell"/>
</dbReference>
<keyword evidence="7" id="KW-0106">Calcium</keyword>
<keyword evidence="6" id="KW-0677">Repeat</keyword>
<evidence type="ECO:0000256" key="5">
    <source>
        <dbReference type="ARBA" id="ARBA00022729"/>
    </source>
</evidence>
<dbReference type="InterPro" id="IPR038081">
    <property type="entry name" value="CalX-like_sf"/>
</dbReference>
<keyword evidence="4" id="KW-0800">Toxin</keyword>
<keyword evidence="8" id="KW-0843">Virulence</keyword>
<dbReference type="PROSITE" id="PS00330">
    <property type="entry name" value="HEMOLYSIN_CALCIUM"/>
    <property type="match status" value="8"/>
</dbReference>
<dbReference type="PRINTS" id="PR00313">
    <property type="entry name" value="CABNDNGRPT"/>
</dbReference>
<evidence type="ECO:0000256" key="9">
    <source>
        <dbReference type="ARBA" id="ARBA00023136"/>
    </source>
</evidence>
<dbReference type="SUPFAM" id="SSF141072">
    <property type="entry name" value="CalX-like"/>
    <property type="match status" value="1"/>
</dbReference>
<dbReference type="Proteomes" id="UP000309138">
    <property type="component" value="Unassembled WGS sequence"/>
</dbReference>
<dbReference type="SMART" id="SM00237">
    <property type="entry name" value="Calx_beta"/>
    <property type="match status" value="1"/>
</dbReference>
<evidence type="ECO:0000256" key="1">
    <source>
        <dbReference type="ARBA" id="ARBA00004370"/>
    </source>
</evidence>